<evidence type="ECO:0000259" key="7">
    <source>
        <dbReference type="PROSITE" id="PS51296"/>
    </source>
</evidence>
<dbReference type="SUPFAM" id="SSF50022">
    <property type="entry name" value="ISP domain"/>
    <property type="match status" value="1"/>
</dbReference>
<keyword evidence="1" id="KW-0001">2Fe-2S</keyword>
<evidence type="ECO:0000313" key="8">
    <source>
        <dbReference type="EMBL" id="RED94115.1"/>
    </source>
</evidence>
<comment type="caution">
    <text evidence="8">The sequence shown here is derived from an EMBL/GenBank/DDBJ whole genome shotgun (WGS) entry which is preliminary data.</text>
</comment>
<evidence type="ECO:0000256" key="3">
    <source>
        <dbReference type="ARBA" id="ARBA00023004"/>
    </source>
</evidence>
<reference evidence="8 9" key="1">
    <citation type="submission" date="2018-07" db="EMBL/GenBank/DDBJ databases">
        <title>Genomic Encyclopedia of Type Strains, Phase IV (KMG-IV): sequencing the most valuable type-strain genomes for metagenomic binning, comparative biology and taxonomic classification.</title>
        <authorList>
            <person name="Goeker M."/>
        </authorList>
    </citation>
    <scope>NUCLEOTIDE SEQUENCE [LARGE SCALE GENOMIC DNA]</scope>
    <source>
        <strain evidence="8 9">DSM 4134</strain>
    </source>
</reference>
<evidence type="ECO:0000256" key="4">
    <source>
        <dbReference type="ARBA" id="ARBA00023014"/>
    </source>
</evidence>
<evidence type="ECO:0000256" key="5">
    <source>
        <dbReference type="ARBA" id="ARBA00034078"/>
    </source>
</evidence>
<comment type="similarity">
    <text evidence="6">Belongs to the bacterial ring-hydroxylating dioxygenase ferredoxin component family.</text>
</comment>
<dbReference type="Pfam" id="PF00355">
    <property type="entry name" value="Rieske"/>
    <property type="match status" value="1"/>
</dbReference>
<evidence type="ECO:0000256" key="2">
    <source>
        <dbReference type="ARBA" id="ARBA00022723"/>
    </source>
</evidence>
<keyword evidence="4" id="KW-0411">Iron-sulfur</keyword>
<dbReference type="Proteomes" id="UP000256779">
    <property type="component" value="Unassembled WGS sequence"/>
</dbReference>
<dbReference type="OrthoDB" id="593800at2"/>
<dbReference type="AlphaFoldDB" id="A0A3D9KZ31"/>
<dbReference type="PANTHER" id="PTHR21496:SF0">
    <property type="entry name" value="RIESKE DOMAIN-CONTAINING PROTEIN"/>
    <property type="match status" value="1"/>
</dbReference>
<protein>
    <submittedName>
        <fullName evidence="8">Rieske-like 2Fe-2S protein</fullName>
    </submittedName>
</protein>
<dbReference type="GO" id="GO:0046872">
    <property type="term" value="F:metal ion binding"/>
    <property type="evidence" value="ECO:0007669"/>
    <property type="project" value="UniProtKB-KW"/>
</dbReference>
<dbReference type="CDD" id="cd03467">
    <property type="entry name" value="Rieske"/>
    <property type="match status" value="1"/>
</dbReference>
<dbReference type="InterPro" id="IPR017941">
    <property type="entry name" value="Rieske_2Fe-2S"/>
</dbReference>
<dbReference type="Gene3D" id="2.102.10.10">
    <property type="entry name" value="Rieske [2Fe-2S] iron-sulphur domain"/>
    <property type="match status" value="1"/>
</dbReference>
<dbReference type="RefSeq" id="WP_115869715.1">
    <property type="nucleotide sequence ID" value="NZ_QREG01000022.1"/>
</dbReference>
<dbReference type="GO" id="GO:0051537">
    <property type="term" value="F:2 iron, 2 sulfur cluster binding"/>
    <property type="evidence" value="ECO:0007669"/>
    <property type="project" value="UniProtKB-KW"/>
</dbReference>
<keyword evidence="9" id="KW-1185">Reference proteome</keyword>
<dbReference type="InterPro" id="IPR036922">
    <property type="entry name" value="Rieske_2Fe-2S_sf"/>
</dbReference>
<sequence length="112" mass="13111">MNSKEILLFDNRNDADQLLAKQTIVELAIDGERWLFTKYDESYFLFEKHCPHFDYPLKESPISGTGEVVCPWHNYRFSLIRSGSESEQRCRPLRVIRARVDDQKILVAFNSG</sequence>
<dbReference type="PROSITE" id="PS51296">
    <property type="entry name" value="RIESKE"/>
    <property type="match status" value="1"/>
</dbReference>
<feature type="domain" description="Rieske" evidence="7">
    <location>
        <begin position="40"/>
        <end position="107"/>
    </location>
</feature>
<evidence type="ECO:0000256" key="1">
    <source>
        <dbReference type="ARBA" id="ARBA00022714"/>
    </source>
</evidence>
<dbReference type="EMBL" id="QREG01000022">
    <property type="protein sequence ID" value="RED94115.1"/>
    <property type="molecule type" value="Genomic_DNA"/>
</dbReference>
<keyword evidence="2" id="KW-0479">Metal-binding</keyword>
<accession>A0A3D9KZ31</accession>
<name>A0A3D9KZ31_MARFU</name>
<keyword evidence="3" id="KW-0408">Iron</keyword>
<comment type="cofactor">
    <cofactor evidence="5">
        <name>[2Fe-2S] cluster</name>
        <dbReference type="ChEBI" id="CHEBI:190135"/>
    </cofactor>
</comment>
<organism evidence="8 9">
    <name type="scientific">Marinoscillum furvescens DSM 4134</name>
    <dbReference type="NCBI Taxonomy" id="1122208"/>
    <lineage>
        <taxon>Bacteria</taxon>
        <taxon>Pseudomonadati</taxon>
        <taxon>Bacteroidota</taxon>
        <taxon>Cytophagia</taxon>
        <taxon>Cytophagales</taxon>
        <taxon>Reichenbachiellaceae</taxon>
        <taxon>Marinoscillum</taxon>
    </lineage>
</organism>
<dbReference type="PANTHER" id="PTHR21496">
    <property type="entry name" value="FERREDOXIN-RELATED"/>
    <property type="match status" value="1"/>
</dbReference>
<gene>
    <name evidence="8" type="ORF">C7460_12256</name>
</gene>
<proteinExistence type="inferred from homology"/>
<evidence type="ECO:0000313" key="9">
    <source>
        <dbReference type="Proteomes" id="UP000256779"/>
    </source>
</evidence>
<evidence type="ECO:0000256" key="6">
    <source>
        <dbReference type="ARBA" id="ARBA00038001"/>
    </source>
</evidence>